<reference evidence="2 3" key="1">
    <citation type="submission" date="2017-06" db="EMBL/GenBank/DDBJ databases">
        <title>Comparative genomic analysis of Ambrosia Fusariam Clade fungi.</title>
        <authorList>
            <person name="Stajich J.E."/>
            <person name="Carrillo J."/>
            <person name="Kijimoto T."/>
            <person name="Eskalen A."/>
            <person name="O'Donnell K."/>
            <person name="Kasson M."/>
        </authorList>
    </citation>
    <scope>NUCLEOTIDE SEQUENCE [LARGE SCALE GENOMIC DNA]</scope>
    <source>
        <strain evidence="2">UCR3666</strain>
    </source>
</reference>
<evidence type="ECO:0000313" key="2">
    <source>
        <dbReference type="EMBL" id="RMJ00521.1"/>
    </source>
</evidence>
<dbReference type="GO" id="GO:0004672">
    <property type="term" value="F:protein kinase activity"/>
    <property type="evidence" value="ECO:0007669"/>
    <property type="project" value="InterPro"/>
</dbReference>
<dbReference type="OrthoDB" id="1668230at2759"/>
<evidence type="ECO:0000313" key="3">
    <source>
        <dbReference type="Proteomes" id="UP000277212"/>
    </source>
</evidence>
<name>A0A3M2R5Q6_9HYPO</name>
<feature type="domain" description="Protein kinase" evidence="1">
    <location>
        <begin position="1"/>
        <end position="285"/>
    </location>
</feature>
<dbReference type="Pfam" id="PF07714">
    <property type="entry name" value="PK_Tyr_Ser-Thr"/>
    <property type="match status" value="1"/>
</dbReference>
<dbReference type="Proteomes" id="UP000277212">
    <property type="component" value="Unassembled WGS sequence"/>
</dbReference>
<keyword evidence="3" id="KW-1185">Reference proteome</keyword>
<dbReference type="STRING" id="2010991.A0A3M2R5Q6"/>
<organism evidence="2 3">
    <name type="scientific">Fusarium kuroshium</name>
    <dbReference type="NCBI Taxonomy" id="2010991"/>
    <lineage>
        <taxon>Eukaryota</taxon>
        <taxon>Fungi</taxon>
        <taxon>Dikarya</taxon>
        <taxon>Ascomycota</taxon>
        <taxon>Pezizomycotina</taxon>
        <taxon>Sordariomycetes</taxon>
        <taxon>Hypocreomycetidae</taxon>
        <taxon>Hypocreales</taxon>
        <taxon>Nectriaceae</taxon>
        <taxon>Fusarium</taxon>
        <taxon>Fusarium solani species complex</taxon>
    </lineage>
</organism>
<dbReference type="EMBL" id="NKUJ01000704">
    <property type="protein sequence ID" value="RMJ00521.1"/>
    <property type="molecule type" value="Genomic_DNA"/>
</dbReference>
<dbReference type="InterPro" id="IPR011009">
    <property type="entry name" value="Kinase-like_dom_sf"/>
</dbReference>
<dbReference type="PANTHER" id="PTHR23257">
    <property type="entry name" value="SERINE-THREONINE PROTEIN KINASE"/>
    <property type="match status" value="1"/>
</dbReference>
<evidence type="ECO:0000259" key="1">
    <source>
        <dbReference type="PROSITE" id="PS50011"/>
    </source>
</evidence>
<dbReference type="AlphaFoldDB" id="A0A3M2R5Q6"/>
<dbReference type="InterPro" id="IPR050167">
    <property type="entry name" value="Ser_Thr_protein_kinase"/>
</dbReference>
<dbReference type="SUPFAM" id="SSF56112">
    <property type="entry name" value="Protein kinase-like (PK-like)"/>
    <property type="match status" value="1"/>
</dbReference>
<dbReference type="Gene3D" id="1.10.510.10">
    <property type="entry name" value="Transferase(Phosphotransferase) domain 1"/>
    <property type="match status" value="1"/>
</dbReference>
<dbReference type="PROSITE" id="PS50011">
    <property type="entry name" value="PROTEIN_KINASE_DOM"/>
    <property type="match status" value="1"/>
</dbReference>
<comment type="caution">
    <text evidence="2">The sequence shown here is derived from an EMBL/GenBank/DDBJ whole genome shotgun (WGS) entry which is preliminary data.</text>
</comment>
<dbReference type="GO" id="GO:0005524">
    <property type="term" value="F:ATP binding"/>
    <property type="evidence" value="ECO:0007669"/>
    <property type="project" value="InterPro"/>
</dbReference>
<gene>
    <name evidence="2" type="ORF">CDV36_015926</name>
</gene>
<proteinExistence type="predicted"/>
<protein>
    <recommendedName>
        <fullName evidence="1">Protein kinase domain-containing protein</fullName>
    </recommendedName>
</protein>
<dbReference type="InterPro" id="IPR000719">
    <property type="entry name" value="Prot_kinase_dom"/>
</dbReference>
<accession>A0A3M2R5Q6</accession>
<sequence length="285" mass="32239">MAPNPIKGKVEVVAHTRSSVVYAMKDDRQSILKAGAVWIDGKPYGFRPGSQNSSSDLQREARIYEALGEHERIVSYRGIELHQDTNEAWALRLERAPYGSLRQHIIDCLQSPHRKPPDMNTRLRIAVEFAEGVQHVHDRDILWGDVSTRNALVFDHFRIKLCDFAGSRLDGVFDNITYQYETRYCPPGPEKDSPAVGTMERELFALGSAIYEITEWNLPYGAEADEEDVDKALGRGESPGLASDNPAEWIIRQCWEFKFSSAQEVVSALNATLMQRKRDPMSIMA</sequence>
<dbReference type="InterPro" id="IPR001245">
    <property type="entry name" value="Ser-Thr/Tyr_kinase_cat_dom"/>
</dbReference>